<dbReference type="EMBL" id="BAAAFZ010000053">
    <property type="protein sequence ID" value="GAA0592234.1"/>
    <property type="molecule type" value="Genomic_DNA"/>
</dbReference>
<reference evidence="6 7" key="1">
    <citation type="journal article" date="2019" name="Int. J. Syst. Evol. Microbiol.">
        <title>The Global Catalogue of Microorganisms (GCM) 10K type strain sequencing project: providing services to taxonomists for standard genome sequencing and annotation.</title>
        <authorList>
            <consortium name="The Broad Institute Genomics Platform"/>
            <consortium name="The Broad Institute Genome Sequencing Center for Infectious Disease"/>
            <person name="Wu L."/>
            <person name="Ma J."/>
        </authorList>
    </citation>
    <scope>NUCLEOTIDE SEQUENCE [LARGE SCALE GENOMIC DNA]</scope>
    <source>
        <strain evidence="6 7">JCM 9933</strain>
    </source>
</reference>
<dbReference type="PANTHER" id="PTHR30204:SF92">
    <property type="entry name" value="HTH-TYPE TRANSCRIPTIONAL REGULATOR ZNTR"/>
    <property type="match status" value="1"/>
</dbReference>
<keyword evidence="2" id="KW-0238">DNA-binding</keyword>
<name>A0ABN1FJN7_9PROT</name>
<dbReference type="Pfam" id="PF00376">
    <property type="entry name" value="MerR"/>
    <property type="match status" value="1"/>
</dbReference>
<dbReference type="InterPro" id="IPR015358">
    <property type="entry name" value="Tscrpt_reg_MerR_DNA-bd"/>
</dbReference>
<keyword evidence="7" id="KW-1185">Reference proteome</keyword>
<dbReference type="Pfam" id="PF09278">
    <property type="entry name" value="MerR-DNA-bind"/>
    <property type="match status" value="1"/>
</dbReference>
<dbReference type="Proteomes" id="UP001501588">
    <property type="component" value="Unassembled WGS sequence"/>
</dbReference>
<comment type="caution">
    <text evidence="6">The sequence shown here is derived from an EMBL/GenBank/DDBJ whole genome shotgun (WGS) entry which is preliminary data.</text>
</comment>
<evidence type="ECO:0000259" key="5">
    <source>
        <dbReference type="PROSITE" id="PS50937"/>
    </source>
</evidence>
<dbReference type="Gene3D" id="1.10.1660.10">
    <property type="match status" value="1"/>
</dbReference>
<dbReference type="RefSeq" id="WP_343896497.1">
    <property type="nucleotide sequence ID" value="NZ_BAAAFZ010000053.1"/>
</dbReference>
<keyword evidence="3" id="KW-0804">Transcription</keyword>
<evidence type="ECO:0000256" key="3">
    <source>
        <dbReference type="ARBA" id="ARBA00023163"/>
    </source>
</evidence>
<dbReference type="SMART" id="SM00422">
    <property type="entry name" value="HTH_MERR"/>
    <property type="match status" value="1"/>
</dbReference>
<evidence type="ECO:0000256" key="2">
    <source>
        <dbReference type="ARBA" id="ARBA00023125"/>
    </source>
</evidence>
<accession>A0ABN1FJN7</accession>
<dbReference type="PROSITE" id="PS50937">
    <property type="entry name" value="HTH_MERR_2"/>
    <property type="match status" value="1"/>
</dbReference>
<evidence type="ECO:0000256" key="1">
    <source>
        <dbReference type="ARBA" id="ARBA00023015"/>
    </source>
</evidence>
<evidence type="ECO:0000313" key="6">
    <source>
        <dbReference type="EMBL" id="GAA0592234.1"/>
    </source>
</evidence>
<dbReference type="SUPFAM" id="SSF46955">
    <property type="entry name" value="Putative DNA-binding domain"/>
    <property type="match status" value="1"/>
</dbReference>
<dbReference type="InterPro" id="IPR000551">
    <property type="entry name" value="MerR-type_HTH_dom"/>
</dbReference>
<dbReference type="InterPro" id="IPR009061">
    <property type="entry name" value="DNA-bd_dom_put_sf"/>
</dbReference>
<feature type="coiled-coil region" evidence="4">
    <location>
        <begin position="90"/>
        <end position="117"/>
    </location>
</feature>
<gene>
    <name evidence="6" type="ORF">GCM10009416_33250</name>
</gene>
<proteinExistence type="predicted"/>
<dbReference type="CDD" id="cd04785">
    <property type="entry name" value="HTH_CadR-PbrR-like"/>
    <property type="match status" value="1"/>
</dbReference>
<feature type="domain" description="HTH merR-type" evidence="5">
    <location>
        <begin position="6"/>
        <end position="75"/>
    </location>
</feature>
<keyword evidence="4" id="KW-0175">Coiled coil</keyword>
<protein>
    <submittedName>
        <fullName evidence="6">Helix-turn-helix domain-containing protein</fullName>
    </submittedName>
</protein>
<sequence length="141" mass="15744">MAAENPLSIGALSKATGTTVEAIRWYERVGVLPAPARTAGNYRAYGTAHLERLSFVRRARDLGFTLDQVRELLRLADERDRPCDAVDRVAREHLGEVERKIADLEALRRELQGLIGQCRHGTVNECRIIEALSPAEVRDVP</sequence>
<dbReference type="PANTHER" id="PTHR30204">
    <property type="entry name" value="REDOX-CYCLING DRUG-SENSING TRANSCRIPTIONAL ACTIVATOR SOXR"/>
    <property type="match status" value="1"/>
</dbReference>
<keyword evidence="1" id="KW-0805">Transcription regulation</keyword>
<organism evidence="6 7">
    <name type="scientific">Craurococcus roseus</name>
    <dbReference type="NCBI Taxonomy" id="77585"/>
    <lineage>
        <taxon>Bacteria</taxon>
        <taxon>Pseudomonadati</taxon>
        <taxon>Pseudomonadota</taxon>
        <taxon>Alphaproteobacteria</taxon>
        <taxon>Acetobacterales</taxon>
        <taxon>Acetobacteraceae</taxon>
        <taxon>Craurococcus</taxon>
    </lineage>
</organism>
<dbReference type="InterPro" id="IPR047057">
    <property type="entry name" value="MerR_fam"/>
</dbReference>
<evidence type="ECO:0000313" key="7">
    <source>
        <dbReference type="Proteomes" id="UP001501588"/>
    </source>
</evidence>
<dbReference type="PRINTS" id="PR00040">
    <property type="entry name" value="HTHMERR"/>
</dbReference>
<evidence type="ECO:0000256" key="4">
    <source>
        <dbReference type="SAM" id="Coils"/>
    </source>
</evidence>